<proteinExistence type="predicted"/>
<dbReference type="EMBL" id="OR769219">
    <property type="protein sequence ID" value="WQJ51314.1"/>
    <property type="molecule type" value="Genomic_DNA"/>
</dbReference>
<reference evidence="1 2" key="1">
    <citation type="submission" date="2023-11" db="EMBL/GenBank/DDBJ databases">
        <authorList>
            <person name="Cook R."/>
            <person name="Crisci M."/>
            <person name="Pye H."/>
            <person name="Adriaenssens E."/>
            <person name="Santini J."/>
        </authorList>
    </citation>
    <scope>NUCLEOTIDE SEQUENCE [LARGE SCALE GENOMIC DNA]</scope>
    <source>
        <strain evidence="1">Lak_Megaphage_RVC_AP3_GC26</strain>
    </source>
</reference>
<name>A0ABZ0YZN7_9CAUD</name>
<keyword evidence="2" id="KW-1185">Reference proteome</keyword>
<accession>A0ABZ0YZN7</accession>
<organism evidence="1 2">
    <name type="scientific">phage Lak_Megaphage_RVC_AP3_GC26</name>
    <dbReference type="NCBI Taxonomy" id="3109225"/>
    <lineage>
        <taxon>Viruses</taxon>
        <taxon>Duplodnaviria</taxon>
        <taxon>Heunggongvirae</taxon>
        <taxon>Uroviricota</taxon>
        <taxon>Caudoviricetes</taxon>
        <taxon>Caudoviricetes code 15 clade</taxon>
    </lineage>
</organism>
<sequence length="1811" mass="209788">MSNIDQRDKLVFYTEKGYEIPVEKTYSIQWEIIPHVKLKSYFLHNPKGHFMYDIDDTDHILTVEFDNKGLFNYVDNIKVNTGIINNETGNSVEFTINNITELILFNKEYTYKKSKGTIFNRNEKRWEEDFDILKGNIYNTVRLTFNTLVGSITQDYPVNYIFETCTVENNNNNYKKLTNLVLTQLTQESEEDKKQNLGQKTFVNYLIVNNFNNYEDLFPCVRYIGSITQDKVSTEFVAASTFIILDEDDNRPNFNISTDEYYLKFEFQKDSEMKFISSDSVANIIWEDSHEVKSNIISDAHNPFVKDTNTPIYFSVGFQTAVEGCYQNIMAMYIVSNNTGKKYILGLFTFLTEVVGEDERYRALLGNLGIPDPVKYPNIFKSQDPDEQGIDWTLINDKSKELMINYDNIFPYVGTYKALMGAIKFLGYGDLIFKEWYKIKDQNNKDRYVTLQTYDLQKGESLNTKLKKIGVTYGEFERYKKINRLSMIYHLNEIDDETGEYLDMYTRRLDNPAKDHPTTAPESGLYKASYKDTHHQILDSSNFTQKHTYFQLPITKTIYEYRTDEILAKLFSVKQWLEKYILGVNCFISDICGEGIIVERLKNQAYVTQHHLQDITTISKVTPKIIKYNPNIYISIDSSNNEIHTDTILNTSHLDSSIDDECINDILFRNSTAILRCSLNEFDSLTIGDYDDFEIEDFIIDTSTPNDKVGTVYISAPLETLVTVNEYQFQLTNKNVSSGTLAEFTDTSYINNPILIQDNEILFYDDTKNFTKIDNKELPIIEITQGNLRYCHGDWKSNIAYSINVVSDQKSGKEYYALYETEIDEPVYKDFQKVILYPMETERHYDKYKLYWAQRTDKKMSSKQYNGLNSEFIYTSQNKWNVPQIIIRNYKCGNNDELLPGDYILEIIEGRILFRNKQSDLNINNGKAYGCELEFGEELESSEQPINVNYTYMSDRVPIYTIDSLNDVSTQDDIEKCVHTNKYVDVSVNRLGNYTVSVNAYDYYNNIFVNQSDDITTVTTKPISLDIILNESELVNNKDFYHYNAKGIYMNTLDTSKLFNDISTNGDYPIYPQTYRIYDIDPIVDSPNTIEYDNISYAIDTPKPGDFIIFNNFTEQVLNITKTNDIYKFTLVDESPNREILQNSSYVGLCIYDCIQKDILVDIYPFEVKKFYTFDSSIVDSSYYRFDVNNSYIEVKKTDKMLNKDTFDDIYNKSIESSVNSSINSSAFFTNSINAYVYTANEYVFDSSDDIILDTSNLLSYIHTSNKKQYFMKNQVIKICYADETVIHNDYTDKAIDNETAYRIINVNNQNKDKTFTYTINGLIDLDKFNNKLYHNNACRTMSDGGKLITKNPYKLKMCPAHLRAAQYVLRVNGYGEEFTSRYNKGVVQRTTVTYDPKSLLFDSYLDTTYSAQIFDYDPKLLQNIWINAKNQYEDEALYIYRDKPVTISKGRNIILRPDISQNILSESFNDTSVPLRIHWNWKSYIIDDHETFESEQGLIDKQVVFKSANKILSIKPELLGSQSPNMICCDVYGNRVINEADGFVYVDANGSNNTVGKFEEGTRDIMYKEVFIVGFDVQFSPLNTLSTYGETATYTISETGSSNENTNNISFKYKIYYSDGTVVENEGCNCNLLTQKGNVSKTNKVKFTVKEATESHKSKVGELQCKLTIDKKSDRDIIQHEQIHTLDIKQYGTSITTNIYDLSFNIKDIPSEGLDNIEEYIIRDYIKDIKYTLIRSEGEIEQIESPTFENSMLKIKGFKIIHNQRGITNNIPENKSGRKDIGILQLTVQFNVHGIQNDIETTGMCSIYQL</sequence>
<evidence type="ECO:0000313" key="2">
    <source>
        <dbReference type="Proteomes" id="UP001348805"/>
    </source>
</evidence>
<protein>
    <submittedName>
        <fullName evidence="1">Uncharacterized protein</fullName>
    </submittedName>
</protein>
<evidence type="ECO:0000313" key="1">
    <source>
        <dbReference type="EMBL" id="WQJ51314.1"/>
    </source>
</evidence>
<dbReference type="Proteomes" id="UP001348805">
    <property type="component" value="Segment"/>
</dbReference>